<dbReference type="GO" id="GO:0043565">
    <property type="term" value="F:sequence-specific DNA binding"/>
    <property type="evidence" value="ECO:0007669"/>
    <property type="project" value="TreeGrafter"/>
</dbReference>
<feature type="domain" description="Transposase IS200-like" evidence="1">
    <location>
        <begin position="33"/>
        <end position="188"/>
    </location>
</feature>
<dbReference type="GO" id="GO:0004803">
    <property type="term" value="F:transposase activity"/>
    <property type="evidence" value="ECO:0007669"/>
    <property type="project" value="InterPro"/>
</dbReference>
<evidence type="ECO:0000313" key="2">
    <source>
        <dbReference type="EMBL" id="ABB27459.1"/>
    </source>
</evidence>
<proteinExistence type="predicted"/>
<dbReference type="AlphaFoldDB" id="Q3AU66"/>
<dbReference type="PANTHER" id="PTHR36966:SF1">
    <property type="entry name" value="REP-ASSOCIATED TYROSINE TRANSPOSASE"/>
    <property type="match status" value="1"/>
</dbReference>
<dbReference type="EMBL" id="CP000108">
    <property type="protein sequence ID" value="ABB27459.1"/>
    <property type="molecule type" value="Genomic_DNA"/>
</dbReference>
<dbReference type="STRING" id="340177.Cag_0181"/>
<reference evidence="2" key="1">
    <citation type="submission" date="2005-08" db="EMBL/GenBank/DDBJ databases">
        <title>Complete sequence of Chlorobium chlorochromatii CaD3.</title>
        <authorList>
            <person name="Copeland A."/>
            <person name="Lucas S."/>
            <person name="Lapidus A."/>
            <person name="Barry K."/>
            <person name="Detter J.C."/>
            <person name="Glavina T."/>
            <person name="Hammon N."/>
            <person name="Israni S."/>
            <person name="Pitluck S."/>
            <person name="Bryant D."/>
            <person name="Schmutz J."/>
            <person name="Larimer F."/>
            <person name="Land M."/>
            <person name="Kyrpides N."/>
            <person name="Ivanova N."/>
            <person name="Richardson P."/>
        </authorList>
    </citation>
    <scope>NUCLEOTIDE SEQUENCE [LARGE SCALE GENOMIC DNA]</scope>
    <source>
        <strain evidence="2">CaD3</strain>
    </source>
</reference>
<dbReference type="eggNOG" id="COG1943">
    <property type="taxonomic scope" value="Bacteria"/>
</dbReference>
<organism evidence="2">
    <name type="scientific">Chlorobium chlorochromatii (strain CaD3)</name>
    <dbReference type="NCBI Taxonomy" id="340177"/>
    <lineage>
        <taxon>Bacteria</taxon>
        <taxon>Pseudomonadati</taxon>
        <taxon>Chlorobiota</taxon>
        <taxon>Chlorobiia</taxon>
        <taxon>Chlorobiales</taxon>
        <taxon>Chlorobiaceae</taxon>
        <taxon>Chlorobium/Pelodictyon group</taxon>
        <taxon>Chlorobium</taxon>
    </lineage>
</organism>
<dbReference type="InterPro" id="IPR036515">
    <property type="entry name" value="Transposase_17_sf"/>
</dbReference>
<name>Q3AU66_CHLCH</name>
<dbReference type="PANTHER" id="PTHR36966">
    <property type="entry name" value="REP-ASSOCIATED TYROSINE TRANSPOSASE"/>
    <property type="match status" value="1"/>
</dbReference>
<protein>
    <recommendedName>
        <fullName evidence="1">Transposase IS200-like domain-containing protein</fullName>
    </recommendedName>
</protein>
<evidence type="ECO:0000259" key="1">
    <source>
        <dbReference type="SMART" id="SM01321"/>
    </source>
</evidence>
<dbReference type="KEGG" id="cch:Cag_0181"/>
<dbReference type="SMART" id="SM01321">
    <property type="entry name" value="Y1_Tnp"/>
    <property type="match status" value="1"/>
</dbReference>
<dbReference type="GO" id="GO:0006313">
    <property type="term" value="P:DNA transposition"/>
    <property type="evidence" value="ECO:0007669"/>
    <property type="project" value="InterPro"/>
</dbReference>
<dbReference type="Gene3D" id="3.30.70.1290">
    <property type="entry name" value="Transposase IS200-like"/>
    <property type="match status" value="1"/>
</dbReference>
<dbReference type="HOGENOM" id="CLU_101329_0_0_10"/>
<gene>
    <name evidence="2" type="ordered locus">Cag_0181</name>
</gene>
<dbReference type="InterPro" id="IPR052715">
    <property type="entry name" value="RAYT_transposase"/>
</dbReference>
<accession>Q3AU66</accession>
<dbReference type="SUPFAM" id="SSF143422">
    <property type="entry name" value="Transposase IS200-like"/>
    <property type="match status" value="1"/>
</dbReference>
<sequence>MVKTIMAMKIDKPKFNPNIHHRRSIRLQGYDYSQSGFYFITIACQDRICRFGYVENGEMVLNKYGIVAYNEWVRLRTRFPNIELDVFQIMPNHMHGIIVLNEISVEDVGAGFTPAQNNALSNIRAGASPAPTVSEIVGTYKSLVANGCLKIYTTKNETMGKLWQRNYYEHIIRNEQSYQSFSEYIINNPAKWEDDTFYVI</sequence>
<dbReference type="InterPro" id="IPR002686">
    <property type="entry name" value="Transposase_17"/>
</dbReference>